<dbReference type="InterPro" id="IPR036397">
    <property type="entry name" value="RNaseH_sf"/>
</dbReference>
<evidence type="ECO:0000256" key="4">
    <source>
        <dbReference type="ARBA" id="ARBA00022839"/>
    </source>
</evidence>
<dbReference type="PANTHER" id="PTHR13620:SF109">
    <property type="entry name" value="3'-5' EXONUCLEASE"/>
    <property type="match status" value="1"/>
</dbReference>
<comment type="caution">
    <text evidence="7">The sequence shown here is derived from an EMBL/GenBank/DDBJ whole genome shotgun (WGS) entry which is preliminary data.</text>
</comment>
<gene>
    <name evidence="7" type="ORF">AKO1_003027</name>
</gene>
<reference evidence="7 8" key="1">
    <citation type="submission" date="2024-03" db="EMBL/GenBank/DDBJ databases">
        <title>The Acrasis kona genome and developmental transcriptomes reveal deep origins of eukaryotic multicellular pathways.</title>
        <authorList>
            <person name="Sheikh S."/>
            <person name="Fu C.-J."/>
            <person name="Brown M.W."/>
            <person name="Baldauf S.L."/>
        </authorList>
    </citation>
    <scope>NUCLEOTIDE SEQUENCE [LARGE SCALE GENOMIC DNA]</scope>
    <source>
        <strain evidence="7 8">ATCC MYA-3509</strain>
    </source>
</reference>
<evidence type="ECO:0000256" key="6">
    <source>
        <dbReference type="SAM" id="MobiDB-lite"/>
    </source>
</evidence>
<feature type="region of interest" description="Disordered" evidence="6">
    <location>
        <begin position="1"/>
        <end position="81"/>
    </location>
</feature>
<dbReference type="SUPFAM" id="SSF53098">
    <property type="entry name" value="Ribonuclease H-like"/>
    <property type="match status" value="1"/>
</dbReference>
<dbReference type="Proteomes" id="UP001431209">
    <property type="component" value="Unassembled WGS sequence"/>
</dbReference>
<dbReference type="InterPro" id="IPR051132">
    <property type="entry name" value="3-5_Exonuclease_domain"/>
</dbReference>
<evidence type="ECO:0000256" key="3">
    <source>
        <dbReference type="ARBA" id="ARBA00022801"/>
    </source>
</evidence>
<evidence type="ECO:0000313" key="7">
    <source>
        <dbReference type="EMBL" id="KAL0490521.1"/>
    </source>
</evidence>
<evidence type="ECO:0000313" key="8">
    <source>
        <dbReference type="Proteomes" id="UP001431209"/>
    </source>
</evidence>
<keyword evidence="8" id="KW-1185">Reference proteome</keyword>
<dbReference type="AlphaFoldDB" id="A0AAW2ZPB0"/>
<dbReference type="EMBL" id="JAOPGA020001692">
    <property type="protein sequence ID" value="KAL0490521.1"/>
    <property type="molecule type" value="Genomic_DNA"/>
</dbReference>
<keyword evidence="3" id="KW-0378">Hydrolase</keyword>
<feature type="compositionally biased region" description="Low complexity" evidence="6">
    <location>
        <begin position="13"/>
        <end position="28"/>
    </location>
</feature>
<dbReference type="GO" id="GO:0003676">
    <property type="term" value="F:nucleic acid binding"/>
    <property type="evidence" value="ECO:0007669"/>
    <property type="project" value="InterPro"/>
</dbReference>
<keyword evidence="4" id="KW-0269">Exonuclease</keyword>
<keyword evidence="1" id="KW-0540">Nuclease</keyword>
<name>A0AAW2ZPB0_9EUKA</name>
<organism evidence="7 8">
    <name type="scientific">Acrasis kona</name>
    <dbReference type="NCBI Taxonomy" id="1008807"/>
    <lineage>
        <taxon>Eukaryota</taxon>
        <taxon>Discoba</taxon>
        <taxon>Heterolobosea</taxon>
        <taxon>Tetramitia</taxon>
        <taxon>Eutetramitia</taxon>
        <taxon>Acrasidae</taxon>
        <taxon>Acrasis</taxon>
    </lineage>
</organism>
<protein>
    <submittedName>
        <fullName evidence="7">WRNexo</fullName>
    </submittedName>
</protein>
<dbReference type="InterPro" id="IPR012337">
    <property type="entry name" value="RNaseH-like_sf"/>
</dbReference>
<sequence length="443" mass="51394">MSDRANSDDRVLSTSGSDLSISSKSTTTWADEEIDGQNGDHMEAQKSKGGKPDLQKRRKKSRKPVHADSTNGDAHPQGRDNSVRVHMNKLFNQFALSHKEITTLIIRTFEEQEERINESQQSYQTQQEQLLKDKSQLEMDRKILQSDREQLSKEKDQFTEEKDQLTKERELLRKEKQELEQERADLIKLKNSLTQGQQPSSPPPTNIVPNELCSPTLSFELFEPTFFQVGRDSPIMCHYTRNLQEMNNMIEESDLTRSKTMISLGICWNESNKTSLITISNAKSVYLFHIVDCAKRSKPLPPLLSKLLTNKDIIKTGLDIVTCIDKLFYDYQNIYVSPVFNHHKLLDRSVGRNLNSIVRKVFDKDVRDLIPTPQVSRSDWETNGLTREQMMYEVKSAYIGYRIVADLFGEYRRKELEKIKKDNSAQQQVRGLYQWIESYKLTF</sequence>
<dbReference type="PANTHER" id="PTHR13620">
    <property type="entry name" value="3-5 EXONUCLEASE"/>
    <property type="match status" value="1"/>
</dbReference>
<evidence type="ECO:0000256" key="1">
    <source>
        <dbReference type="ARBA" id="ARBA00022722"/>
    </source>
</evidence>
<dbReference type="GO" id="GO:0046872">
    <property type="term" value="F:metal ion binding"/>
    <property type="evidence" value="ECO:0007669"/>
    <property type="project" value="UniProtKB-KW"/>
</dbReference>
<dbReference type="GO" id="GO:0008408">
    <property type="term" value="F:3'-5' exonuclease activity"/>
    <property type="evidence" value="ECO:0007669"/>
    <property type="project" value="TreeGrafter"/>
</dbReference>
<proteinExistence type="predicted"/>
<keyword evidence="5" id="KW-0175">Coiled coil</keyword>
<feature type="coiled-coil region" evidence="5">
    <location>
        <begin position="109"/>
        <end position="196"/>
    </location>
</feature>
<evidence type="ECO:0000256" key="5">
    <source>
        <dbReference type="SAM" id="Coils"/>
    </source>
</evidence>
<dbReference type="Gene3D" id="3.30.420.10">
    <property type="entry name" value="Ribonuclease H-like superfamily/Ribonuclease H"/>
    <property type="match status" value="1"/>
</dbReference>
<feature type="compositionally biased region" description="Basic and acidic residues" evidence="6">
    <location>
        <begin position="38"/>
        <end position="55"/>
    </location>
</feature>
<keyword evidence="2" id="KW-0479">Metal-binding</keyword>
<accession>A0AAW2ZPB0</accession>
<evidence type="ECO:0000256" key="2">
    <source>
        <dbReference type="ARBA" id="ARBA00022723"/>
    </source>
</evidence>
<feature type="compositionally biased region" description="Basic and acidic residues" evidence="6">
    <location>
        <begin position="1"/>
        <end position="11"/>
    </location>
</feature>